<feature type="signal peptide" evidence="16">
    <location>
        <begin position="1"/>
        <end position="19"/>
    </location>
</feature>
<dbReference type="PANTHER" id="PTHR32552:SF68">
    <property type="entry name" value="FERRICHROME OUTER MEMBRANE TRANSPORTER_PHAGE RECEPTOR"/>
    <property type="match status" value="1"/>
</dbReference>
<evidence type="ECO:0000256" key="10">
    <source>
        <dbReference type="ARBA" id="ARBA00023077"/>
    </source>
</evidence>
<dbReference type="InterPro" id="IPR036942">
    <property type="entry name" value="Beta-barrel_TonB_sf"/>
</dbReference>
<dbReference type="PROSITE" id="PS52016">
    <property type="entry name" value="TONB_DEPENDENT_REC_3"/>
    <property type="match status" value="1"/>
</dbReference>
<evidence type="ECO:0000256" key="4">
    <source>
        <dbReference type="ARBA" id="ARBA00022452"/>
    </source>
</evidence>
<evidence type="ECO:0000256" key="9">
    <source>
        <dbReference type="ARBA" id="ARBA00023065"/>
    </source>
</evidence>
<evidence type="ECO:0000313" key="20">
    <source>
        <dbReference type="Proteomes" id="UP001163719"/>
    </source>
</evidence>
<evidence type="ECO:0000256" key="12">
    <source>
        <dbReference type="ARBA" id="ARBA00023170"/>
    </source>
</evidence>
<keyword evidence="10 15" id="KW-0798">TonB box</keyword>
<evidence type="ECO:0000256" key="5">
    <source>
        <dbReference type="ARBA" id="ARBA00022496"/>
    </source>
</evidence>
<dbReference type="InterPro" id="IPR037066">
    <property type="entry name" value="Plug_dom_sf"/>
</dbReference>
<comment type="caution">
    <text evidence="19">The sequence shown here is derived from an EMBL/GenBank/DDBJ whole genome shotgun (WGS) entry which is preliminary data.</text>
</comment>
<evidence type="ECO:0000313" key="19">
    <source>
        <dbReference type="EMBL" id="MCW3160106.1"/>
    </source>
</evidence>
<keyword evidence="9" id="KW-0406">Ion transport</keyword>
<dbReference type="InterPro" id="IPR012910">
    <property type="entry name" value="Plug_dom"/>
</dbReference>
<feature type="domain" description="TonB-dependent receptor-like beta-barrel" evidence="17">
    <location>
        <begin position="230"/>
        <end position="739"/>
    </location>
</feature>
<dbReference type="Proteomes" id="UP001163719">
    <property type="component" value="Unassembled WGS sequence"/>
</dbReference>
<comment type="subcellular location">
    <subcellularLocation>
        <location evidence="1 14">Cell outer membrane</location>
        <topology evidence="1 14">Multi-pass membrane protein</topology>
    </subcellularLocation>
</comment>
<keyword evidence="13 14" id="KW-0998">Cell outer membrane</keyword>
<evidence type="ECO:0000256" key="7">
    <source>
        <dbReference type="ARBA" id="ARBA00022729"/>
    </source>
</evidence>
<keyword evidence="7 16" id="KW-0732">Signal</keyword>
<dbReference type="InterPro" id="IPR000531">
    <property type="entry name" value="Beta-barrel_TonB"/>
</dbReference>
<sequence length="769" mass="85643">MKKQLVTLGLLFIATSISAQKKFQPETDTIRIQTIEDVNLHKTGNPNKAKPLSIKSNLTVMETPQPISIVTHEIIEQQQAKQLSDVLQNVNGVYITSSRGNSQDSFGGRGFILGNDNIFKNGGRINSGVFPEVSGLERVEVLKGANAMLYGNTAAGGVINMITKKPRFNFGGSIGLNAGSWNSYKPTVDIYGPLTKNIAFRVNGAYEYAESFRDVVKSEKYYFNPSFLFNLGTKSQLIIEADYLKNDFTPDFGIGAITNTDNSYKMNDLLSRNSFLGTDWQYQNVQQAATTATFNHQINEKWTLNTVATYQNYTKDYFSTERVQWGYDKNNKLFWNRPLNRTYNEVNYTSVQVNLNGEFNTGKINHKILIGGDADYGASDSYTYYNPDNNKAYGTSYYFGTNGASGINGQPGTLYLDDPSTWASGNMPGSAILSKTRINTRRVGFFAQDFISLTNKFKVIAGLRWSYIENMPTIKTDFKAAKNNIVDPSSTMTKGLTNNTATSDQALSPKVGVVYMPNDNLSVFATYTNSFAANTGLDAFTLQSLKPSLIDQYEVGAKKNFWNNAVAINLSLYQIIYRDYYQTYIDPATNAASTDPRNLKEFVGKMRSRGVELDITGNPTSNLSIIGGISYNNSVYLDTPDKVGYVENQRLVRTPATTANLSAFYKFTNTLPGLKVGAGIYYIGDRIAGWNDTKTGSNTSLAARNGVSRMFELKDYTTVSLSIGYEWNKFSIQGKVGNLFDVVNYNVHENYSVNPITPRNYYFTLTYKL</sequence>
<evidence type="ECO:0000256" key="13">
    <source>
        <dbReference type="ARBA" id="ARBA00023237"/>
    </source>
</evidence>
<accession>A0ABT3HK16</accession>
<dbReference type="NCBIfam" id="TIGR01783">
    <property type="entry name" value="TonB-siderophor"/>
    <property type="match status" value="1"/>
</dbReference>
<dbReference type="Pfam" id="PF00593">
    <property type="entry name" value="TonB_dep_Rec_b-barrel"/>
    <property type="match status" value="1"/>
</dbReference>
<dbReference type="EMBL" id="JAPDHV010000001">
    <property type="protein sequence ID" value="MCW3160106.1"/>
    <property type="molecule type" value="Genomic_DNA"/>
</dbReference>
<dbReference type="Pfam" id="PF07715">
    <property type="entry name" value="Plug"/>
    <property type="match status" value="1"/>
</dbReference>
<feature type="domain" description="TonB-dependent receptor plug" evidence="18">
    <location>
        <begin position="60"/>
        <end position="158"/>
    </location>
</feature>
<evidence type="ECO:0000256" key="14">
    <source>
        <dbReference type="PROSITE-ProRule" id="PRU01360"/>
    </source>
</evidence>
<dbReference type="CDD" id="cd01347">
    <property type="entry name" value="ligand_gated_channel"/>
    <property type="match status" value="1"/>
</dbReference>
<evidence type="ECO:0000256" key="16">
    <source>
        <dbReference type="SAM" id="SignalP"/>
    </source>
</evidence>
<keyword evidence="3 14" id="KW-0813">Transport</keyword>
<keyword evidence="12 19" id="KW-0675">Receptor</keyword>
<dbReference type="PANTHER" id="PTHR32552">
    <property type="entry name" value="FERRICHROME IRON RECEPTOR-RELATED"/>
    <property type="match status" value="1"/>
</dbReference>
<protein>
    <submittedName>
        <fullName evidence="19">TonB-dependent receptor</fullName>
    </submittedName>
</protein>
<evidence type="ECO:0000256" key="3">
    <source>
        <dbReference type="ARBA" id="ARBA00022448"/>
    </source>
</evidence>
<keyword evidence="4 14" id="KW-1134">Transmembrane beta strand</keyword>
<evidence type="ECO:0000256" key="11">
    <source>
        <dbReference type="ARBA" id="ARBA00023136"/>
    </source>
</evidence>
<keyword evidence="8" id="KW-0408">Iron</keyword>
<dbReference type="Gene3D" id="2.40.170.20">
    <property type="entry name" value="TonB-dependent receptor, beta-barrel domain"/>
    <property type="match status" value="1"/>
</dbReference>
<keyword evidence="5" id="KW-0410">Iron transport</keyword>
<gene>
    <name evidence="19" type="ORF">OH806_02325</name>
</gene>
<keyword evidence="11 14" id="KW-0472">Membrane</keyword>
<evidence type="ECO:0000259" key="18">
    <source>
        <dbReference type="Pfam" id="PF07715"/>
    </source>
</evidence>
<dbReference type="InterPro" id="IPR010105">
    <property type="entry name" value="TonB_sidphr_rcpt"/>
</dbReference>
<keyword evidence="6 14" id="KW-0812">Transmembrane</keyword>
<dbReference type="InterPro" id="IPR039426">
    <property type="entry name" value="TonB-dep_rcpt-like"/>
</dbReference>
<comment type="similarity">
    <text evidence="2 14 15">Belongs to the TonB-dependent receptor family.</text>
</comment>
<organism evidence="19 20">
    <name type="scientific">Chryseobacterium oryctis</name>
    <dbReference type="NCBI Taxonomy" id="2952618"/>
    <lineage>
        <taxon>Bacteria</taxon>
        <taxon>Pseudomonadati</taxon>
        <taxon>Bacteroidota</taxon>
        <taxon>Flavobacteriia</taxon>
        <taxon>Flavobacteriales</taxon>
        <taxon>Weeksellaceae</taxon>
        <taxon>Chryseobacterium group</taxon>
        <taxon>Chryseobacterium</taxon>
    </lineage>
</organism>
<name>A0ABT3HK16_9FLAO</name>
<evidence type="ECO:0000256" key="1">
    <source>
        <dbReference type="ARBA" id="ARBA00004571"/>
    </source>
</evidence>
<evidence type="ECO:0000256" key="6">
    <source>
        <dbReference type="ARBA" id="ARBA00022692"/>
    </source>
</evidence>
<evidence type="ECO:0000259" key="17">
    <source>
        <dbReference type="Pfam" id="PF00593"/>
    </source>
</evidence>
<dbReference type="Gene3D" id="2.170.130.10">
    <property type="entry name" value="TonB-dependent receptor, plug domain"/>
    <property type="match status" value="1"/>
</dbReference>
<proteinExistence type="inferred from homology"/>
<evidence type="ECO:0000256" key="15">
    <source>
        <dbReference type="RuleBase" id="RU003357"/>
    </source>
</evidence>
<feature type="chain" id="PRO_5045136745" evidence="16">
    <location>
        <begin position="20"/>
        <end position="769"/>
    </location>
</feature>
<dbReference type="RefSeq" id="WP_264742067.1">
    <property type="nucleotide sequence ID" value="NZ_JAPDHV010000001.1"/>
</dbReference>
<evidence type="ECO:0000256" key="2">
    <source>
        <dbReference type="ARBA" id="ARBA00009810"/>
    </source>
</evidence>
<keyword evidence="20" id="KW-1185">Reference proteome</keyword>
<evidence type="ECO:0000256" key="8">
    <source>
        <dbReference type="ARBA" id="ARBA00023004"/>
    </source>
</evidence>
<reference evidence="19" key="1">
    <citation type="submission" date="2022-10" db="EMBL/GenBank/DDBJ databases">
        <title>Chryseobacterium babae sp. nov. isolated from the gut of the beetle Oryctes rhinoceros, and Chryseobacterium kimseyorum sp. nov., isolated from a stick insect rearing cage.</title>
        <authorList>
            <person name="Shelomi M."/>
            <person name="Han C.-J."/>
            <person name="Chen W.-M."/>
            <person name="Chen H.-K."/>
            <person name="Liaw S.-J."/>
            <person name="Muhle E."/>
            <person name="Clermont D."/>
        </authorList>
    </citation>
    <scope>NUCLEOTIDE SEQUENCE</scope>
    <source>
        <strain evidence="19">WLa1L2M3</strain>
    </source>
</reference>
<dbReference type="SUPFAM" id="SSF56935">
    <property type="entry name" value="Porins"/>
    <property type="match status" value="1"/>
</dbReference>